<feature type="region of interest" description="Disordered" evidence="1">
    <location>
        <begin position="404"/>
        <end position="471"/>
    </location>
</feature>
<evidence type="ECO:0000313" key="2">
    <source>
        <dbReference type="EMBL" id="KAK4185945.1"/>
    </source>
</evidence>
<proteinExistence type="predicted"/>
<dbReference type="InterPro" id="IPR005024">
    <property type="entry name" value="Snf7_fam"/>
</dbReference>
<organism evidence="2 3">
    <name type="scientific">Podospora australis</name>
    <dbReference type="NCBI Taxonomy" id="1536484"/>
    <lineage>
        <taxon>Eukaryota</taxon>
        <taxon>Fungi</taxon>
        <taxon>Dikarya</taxon>
        <taxon>Ascomycota</taxon>
        <taxon>Pezizomycotina</taxon>
        <taxon>Sordariomycetes</taxon>
        <taxon>Sordariomycetidae</taxon>
        <taxon>Sordariales</taxon>
        <taxon>Podosporaceae</taxon>
        <taxon>Podospora</taxon>
    </lineage>
</organism>
<dbReference type="Proteomes" id="UP001302126">
    <property type="component" value="Unassembled WGS sequence"/>
</dbReference>
<name>A0AAN6WR74_9PEZI</name>
<evidence type="ECO:0000256" key="1">
    <source>
        <dbReference type="SAM" id="MobiDB-lite"/>
    </source>
</evidence>
<evidence type="ECO:0000313" key="3">
    <source>
        <dbReference type="Proteomes" id="UP001302126"/>
    </source>
</evidence>
<feature type="compositionally biased region" description="Basic and acidic residues" evidence="1">
    <location>
        <begin position="404"/>
        <end position="445"/>
    </location>
</feature>
<dbReference type="GO" id="GO:0005771">
    <property type="term" value="C:multivesicular body"/>
    <property type="evidence" value="ECO:0007669"/>
    <property type="project" value="TreeGrafter"/>
</dbReference>
<sequence length="471" mass="52058">MAPQSVLEYLVENEPSFRKARLPALYSSFQSQRDLNPDGFAANLSAWRRALAKVTSSGLLPSSSTKPDLFVLSCSGEGLLRAFESKQYGRPLALGTVIQEAVAAKDLVPLTQFLEDKDSIYNGRNAAGSWSVRNLAGWALKTLGVSDLLRGSDKIPTEKFVVFENVEGAGRSFGENEAAQEEGRFERTFSKAHFYKVFNGQIVSGKELSETDMEVLLRFLERDKRVIAYDGSTVRIKVPGVQDEGDMITEEDKSIAQLKEVLASLTHQTAILSKRIEELSATAKLAVAKQNRVAALQALKQKKLAEATLEKRFATVNQLEEVATKIQQASDNVAVVRVMESSADALQSLAAKVGGTERVEEVVDRLREQMAATDEIGTILAEASGTTVLDEGEIDDELAAMEREEKEAKEAIERKKKEAKEQKEKERREKEEAKEAEALQRRLEKIGNMPEGVKETESPEAMMGRLTLEEN</sequence>
<reference evidence="2" key="2">
    <citation type="submission" date="2023-05" db="EMBL/GenBank/DDBJ databases">
        <authorList>
            <consortium name="Lawrence Berkeley National Laboratory"/>
            <person name="Steindorff A."/>
            <person name="Hensen N."/>
            <person name="Bonometti L."/>
            <person name="Westerberg I."/>
            <person name="Brannstrom I.O."/>
            <person name="Guillou S."/>
            <person name="Cros-Aarteil S."/>
            <person name="Calhoun S."/>
            <person name="Haridas S."/>
            <person name="Kuo A."/>
            <person name="Mondo S."/>
            <person name="Pangilinan J."/>
            <person name="Riley R."/>
            <person name="Labutti K."/>
            <person name="Andreopoulos B."/>
            <person name="Lipzen A."/>
            <person name="Chen C."/>
            <person name="Yanf M."/>
            <person name="Daum C."/>
            <person name="Ng V."/>
            <person name="Clum A."/>
            <person name="Ohm R."/>
            <person name="Martin F."/>
            <person name="Silar P."/>
            <person name="Natvig D."/>
            <person name="Lalanne C."/>
            <person name="Gautier V."/>
            <person name="Ament-Velasquez S.L."/>
            <person name="Kruys A."/>
            <person name="Hutchinson M.I."/>
            <person name="Powell A.J."/>
            <person name="Barry K."/>
            <person name="Miller A.N."/>
            <person name="Grigoriev I.V."/>
            <person name="Debuchy R."/>
            <person name="Gladieux P."/>
            <person name="Thoren M.H."/>
            <person name="Johannesson H."/>
        </authorList>
    </citation>
    <scope>NUCLEOTIDE SEQUENCE</scope>
    <source>
        <strain evidence="2">PSN309</strain>
    </source>
</reference>
<protein>
    <submittedName>
        <fullName evidence="2">Vacuolar-sorting protein SNF7</fullName>
    </submittedName>
</protein>
<comment type="caution">
    <text evidence="2">The sequence shown here is derived from an EMBL/GenBank/DDBJ whole genome shotgun (WGS) entry which is preliminary data.</text>
</comment>
<dbReference type="Pfam" id="PF25880">
    <property type="entry name" value="WHD_CHMP7_1st"/>
    <property type="match status" value="1"/>
</dbReference>
<dbReference type="PANTHER" id="PTHR22761">
    <property type="entry name" value="CHARGED MULTIVESICULAR BODY PROTEIN"/>
    <property type="match status" value="1"/>
</dbReference>
<gene>
    <name evidence="2" type="ORF">QBC35DRAFT_289055</name>
</gene>
<dbReference type="GO" id="GO:0006900">
    <property type="term" value="P:vesicle budding from membrane"/>
    <property type="evidence" value="ECO:0007669"/>
    <property type="project" value="TreeGrafter"/>
</dbReference>
<dbReference type="Gene3D" id="1.10.287.1060">
    <property type="entry name" value="ESAT-6-like"/>
    <property type="match status" value="1"/>
</dbReference>
<dbReference type="Pfam" id="PF03357">
    <property type="entry name" value="Snf7"/>
    <property type="match status" value="1"/>
</dbReference>
<dbReference type="GO" id="GO:0000815">
    <property type="term" value="C:ESCRT III complex"/>
    <property type="evidence" value="ECO:0007669"/>
    <property type="project" value="TreeGrafter"/>
</dbReference>
<accession>A0AAN6WR74</accession>
<dbReference type="PANTHER" id="PTHR22761:SF18">
    <property type="entry name" value="SORTING PROTEIN SNF7 FAMILY PROTEIN, PUTATIVE (AFU_ORTHOLOGUE AFUA_2G16692)-RELATED"/>
    <property type="match status" value="1"/>
</dbReference>
<dbReference type="AlphaFoldDB" id="A0AAN6WR74"/>
<dbReference type="GO" id="GO:0009898">
    <property type="term" value="C:cytoplasmic side of plasma membrane"/>
    <property type="evidence" value="ECO:0007669"/>
    <property type="project" value="TreeGrafter"/>
</dbReference>
<keyword evidence="3" id="KW-1185">Reference proteome</keyword>
<reference evidence="2" key="1">
    <citation type="journal article" date="2023" name="Mol. Phylogenet. Evol.">
        <title>Genome-scale phylogeny and comparative genomics of the fungal order Sordariales.</title>
        <authorList>
            <person name="Hensen N."/>
            <person name="Bonometti L."/>
            <person name="Westerberg I."/>
            <person name="Brannstrom I.O."/>
            <person name="Guillou S."/>
            <person name="Cros-Aarteil S."/>
            <person name="Calhoun S."/>
            <person name="Haridas S."/>
            <person name="Kuo A."/>
            <person name="Mondo S."/>
            <person name="Pangilinan J."/>
            <person name="Riley R."/>
            <person name="LaButti K."/>
            <person name="Andreopoulos B."/>
            <person name="Lipzen A."/>
            <person name="Chen C."/>
            <person name="Yan M."/>
            <person name="Daum C."/>
            <person name="Ng V."/>
            <person name="Clum A."/>
            <person name="Steindorff A."/>
            <person name="Ohm R.A."/>
            <person name="Martin F."/>
            <person name="Silar P."/>
            <person name="Natvig D.O."/>
            <person name="Lalanne C."/>
            <person name="Gautier V."/>
            <person name="Ament-Velasquez S.L."/>
            <person name="Kruys A."/>
            <person name="Hutchinson M.I."/>
            <person name="Powell A.J."/>
            <person name="Barry K."/>
            <person name="Miller A.N."/>
            <person name="Grigoriev I.V."/>
            <person name="Debuchy R."/>
            <person name="Gladieux P."/>
            <person name="Hiltunen Thoren M."/>
            <person name="Johannesson H."/>
        </authorList>
    </citation>
    <scope>NUCLEOTIDE SEQUENCE</scope>
    <source>
        <strain evidence="2">PSN309</strain>
    </source>
</reference>
<dbReference type="GO" id="GO:0032511">
    <property type="term" value="P:late endosome to vacuole transport via multivesicular body sorting pathway"/>
    <property type="evidence" value="ECO:0007669"/>
    <property type="project" value="TreeGrafter"/>
</dbReference>
<dbReference type="EMBL" id="MU864436">
    <property type="protein sequence ID" value="KAK4185945.1"/>
    <property type="molecule type" value="Genomic_DNA"/>
</dbReference>